<feature type="chain" id="PRO_5029689497" evidence="3">
    <location>
        <begin position="19"/>
        <end position="147"/>
    </location>
</feature>
<keyword evidence="2 3" id="KW-0732">Signal</keyword>
<dbReference type="PANTHER" id="PTHR33227:SF21">
    <property type="entry name" value="F12F1.21 PROTEIN"/>
    <property type="match status" value="1"/>
</dbReference>
<proteinExistence type="inferred from homology"/>
<sequence length="147" mass="16719">MTTVIVFVYFFLIHLIAGTVSSVSSPPSTMPKVGEETGIWDRHQMDVRLSLRRVLSERKTRENTTCDREPRVCEIAGSPGRDCCQKRCVNQKTDLLNCGGCEKRCTYGQVCCQGKCTNILFDWRNCGACNRRCRRPNSCRYGMCDYA</sequence>
<dbReference type="Pfam" id="PF04885">
    <property type="entry name" value="Stig1"/>
    <property type="match status" value="1"/>
</dbReference>
<dbReference type="OrthoDB" id="5421723at2759"/>
<protein>
    <submittedName>
        <fullName evidence="4">Uncharacterized protein</fullName>
    </submittedName>
</protein>
<evidence type="ECO:0000313" key="5">
    <source>
        <dbReference type="Proteomes" id="UP000663760"/>
    </source>
</evidence>
<dbReference type="EMBL" id="LR746281">
    <property type="protein sequence ID" value="CAA7410676.1"/>
    <property type="molecule type" value="Genomic_DNA"/>
</dbReference>
<accession>A0A7I8LM34</accession>
<organism evidence="4 5">
    <name type="scientific">Spirodela intermedia</name>
    <name type="common">Intermediate duckweed</name>
    <dbReference type="NCBI Taxonomy" id="51605"/>
    <lineage>
        <taxon>Eukaryota</taxon>
        <taxon>Viridiplantae</taxon>
        <taxon>Streptophyta</taxon>
        <taxon>Embryophyta</taxon>
        <taxon>Tracheophyta</taxon>
        <taxon>Spermatophyta</taxon>
        <taxon>Magnoliopsida</taxon>
        <taxon>Liliopsida</taxon>
        <taxon>Araceae</taxon>
        <taxon>Lemnoideae</taxon>
        <taxon>Spirodela</taxon>
    </lineage>
</organism>
<feature type="signal peptide" evidence="3">
    <location>
        <begin position="1"/>
        <end position="18"/>
    </location>
</feature>
<evidence type="ECO:0000256" key="3">
    <source>
        <dbReference type="SAM" id="SignalP"/>
    </source>
</evidence>
<comment type="similarity">
    <text evidence="1">Belongs to the STIG1 family.</text>
</comment>
<keyword evidence="5" id="KW-1185">Reference proteome</keyword>
<dbReference type="Proteomes" id="UP000663760">
    <property type="component" value="Chromosome 18"/>
</dbReference>
<gene>
    <name evidence="4" type="ORF">SI8410_18021354</name>
</gene>
<evidence type="ECO:0000313" key="4">
    <source>
        <dbReference type="EMBL" id="CAA7410676.1"/>
    </source>
</evidence>
<dbReference type="InterPro" id="IPR006969">
    <property type="entry name" value="Stig-like"/>
</dbReference>
<evidence type="ECO:0000256" key="1">
    <source>
        <dbReference type="ARBA" id="ARBA00006010"/>
    </source>
</evidence>
<dbReference type="PANTHER" id="PTHR33227">
    <property type="entry name" value="STIGMA-SPECIFIC STIG1-LIKE PROTEIN 3"/>
    <property type="match status" value="1"/>
</dbReference>
<name>A0A7I8LM34_SPIIN</name>
<evidence type="ECO:0000256" key="2">
    <source>
        <dbReference type="ARBA" id="ARBA00022729"/>
    </source>
</evidence>
<dbReference type="AlphaFoldDB" id="A0A7I8LM34"/>
<reference evidence="4" key="1">
    <citation type="submission" date="2020-02" db="EMBL/GenBank/DDBJ databases">
        <authorList>
            <person name="Scholz U."/>
            <person name="Mascher M."/>
            <person name="Fiebig A."/>
        </authorList>
    </citation>
    <scope>NUCLEOTIDE SEQUENCE</scope>
</reference>